<accession>A0A1B9IE07</accession>
<dbReference type="PROSITE" id="PS00028">
    <property type="entry name" value="ZINC_FINGER_C2H2_1"/>
    <property type="match status" value="1"/>
</dbReference>
<dbReference type="AlphaFoldDB" id="A0A1B9IE07"/>
<dbReference type="STRING" id="1296096.A0A1B9IE07"/>
<evidence type="ECO:0000259" key="2">
    <source>
        <dbReference type="PROSITE" id="PS00028"/>
    </source>
</evidence>
<reference evidence="4" key="2">
    <citation type="submission" date="2013-07" db="EMBL/GenBank/DDBJ databases">
        <authorList>
            <consortium name="The Broad Institute Genome Sequencing Platform"/>
            <person name="Cuomo C."/>
            <person name="Litvintseva A."/>
            <person name="Chen Y."/>
            <person name="Heitman J."/>
            <person name="Sun S."/>
            <person name="Springer D."/>
            <person name="Dromer F."/>
            <person name="Young S.K."/>
            <person name="Zeng Q."/>
            <person name="Gargeya S."/>
            <person name="Fitzgerald M."/>
            <person name="Abouelleil A."/>
            <person name="Alvarado L."/>
            <person name="Berlin A.M."/>
            <person name="Chapman S.B."/>
            <person name="Dewar J."/>
            <person name="Goldberg J."/>
            <person name="Griggs A."/>
            <person name="Gujja S."/>
            <person name="Hansen M."/>
            <person name="Howarth C."/>
            <person name="Imamovic A."/>
            <person name="Larimer J."/>
            <person name="McCowan C."/>
            <person name="Murphy C."/>
            <person name="Pearson M."/>
            <person name="Priest M."/>
            <person name="Roberts A."/>
            <person name="Saif S."/>
            <person name="Shea T."/>
            <person name="Sykes S."/>
            <person name="Wortman J."/>
            <person name="Nusbaum C."/>
            <person name="Birren B."/>
        </authorList>
    </citation>
    <scope>NUCLEOTIDE SEQUENCE</scope>
    <source>
        <strain evidence="4">CBS 10737</strain>
    </source>
</reference>
<dbReference type="OrthoDB" id="2576496at2759"/>
<feature type="compositionally biased region" description="Basic and acidic residues" evidence="1">
    <location>
        <begin position="69"/>
        <end position="88"/>
    </location>
</feature>
<sequence length="499" mass="55304">MSILPEQTTSTIPPYSGYKCPSLPVFRCNRYQPYPPSSSSSANILGPVNLLATMQRPLTNGSVQSYIDPKPDNHLSKVNEKGKPKPDQSRNPSSGRYQPSKGARRDAKYSKKVSAKAKAQAASMPTSGLSGTNWVIASGTLPNGTMNREVGFLPLINRTIIPQSDDQSEQFKREQVRAIEIARRDHMKKLKAEELRAEEEKKTSSIRTQVHVHARQTPCAWNGCEAVLHSQAILEKHIHHCHLHPLHTPAGAVKCDWMKCEEIFTDSEECEKHVLNEHLTRLEARCPFNCPFEGDSFPSLMAHIGRRHPKATPEDFMPGLILHRPQPQHLPPLPPLPSLSGPENHYPTDPIRPFNGIIGKRVQRKVLRDCFAGKNPSVDCGKPKKGARATVCKRGKAIPGKIELDVENEKAELDEPQSVELVKIPNSAIQEDLKDSGNVGCRRPSTASEDILLSPTEMRGKSSPCTRSHSRSLSGSSVEKSNAPLEGKPNVVRKKRKRS</sequence>
<organism evidence="3">
    <name type="scientific">Kwoniella pini CBS 10737</name>
    <dbReference type="NCBI Taxonomy" id="1296096"/>
    <lineage>
        <taxon>Eukaryota</taxon>
        <taxon>Fungi</taxon>
        <taxon>Dikarya</taxon>
        <taxon>Basidiomycota</taxon>
        <taxon>Agaricomycotina</taxon>
        <taxon>Tremellomycetes</taxon>
        <taxon>Tremellales</taxon>
        <taxon>Cryptococcaceae</taxon>
        <taxon>Kwoniella</taxon>
    </lineage>
</organism>
<name>A0A1B9IE07_9TREE</name>
<evidence type="ECO:0000256" key="1">
    <source>
        <dbReference type="SAM" id="MobiDB-lite"/>
    </source>
</evidence>
<dbReference type="InterPro" id="IPR013087">
    <property type="entry name" value="Znf_C2H2_type"/>
</dbReference>
<keyword evidence="5" id="KW-1185">Reference proteome</keyword>
<evidence type="ECO:0000313" key="4">
    <source>
        <dbReference type="EMBL" id="WWC66331.1"/>
    </source>
</evidence>
<protein>
    <recommendedName>
        <fullName evidence="2">C2H2-type domain-containing protein</fullName>
    </recommendedName>
</protein>
<dbReference type="GeneID" id="30169462"/>
<dbReference type="SMART" id="SM00355">
    <property type="entry name" value="ZnF_C2H2"/>
    <property type="match status" value="3"/>
</dbReference>
<dbReference type="Proteomes" id="UP000094020">
    <property type="component" value="Chromosome 1"/>
</dbReference>
<reference evidence="3" key="1">
    <citation type="submission" date="2013-07" db="EMBL/GenBank/DDBJ databases">
        <title>The Genome Sequence of Cryptococcus pinus CBS10737.</title>
        <authorList>
            <consortium name="The Broad Institute Genome Sequencing Platform"/>
            <person name="Cuomo C."/>
            <person name="Litvintseva A."/>
            <person name="Chen Y."/>
            <person name="Heitman J."/>
            <person name="Sun S."/>
            <person name="Springer D."/>
            <person name="Dromer F."/>
            <person name="Young S.K."/>
            <person name="Zeng Q."/>
            <person name="Gargeya S."/>
            <person name="Fitzgerald M."/>
            <person name="Abouelleil A."/>
            <person name="Alvarado L."/>
            <person name="Berlin A.M."/>
            <person name="Chapman S.B."/>
            <person name="Dewar J."/>
            <person name="Goldberg J."/>
            <person name="Griggs A."/>
            <person name="Gujja S."/>
            <person name="Hansen M."/>
            <person name="Howarth C."/>
            <person name="Imamovic A."/>
            <person name="Larimer J."/>
            <person name="McCowan C."/>
            <person name="Murphy C."/>
            <person name="Pearson M."/>
            <person name="Priest M."/>
            <person name="Roberts A."/>
            <person name="Saif S."/>
            <person name="Shea T."/>
            <person name="Sykes S."/>
            <person name="Wortman J."/>
            <person name="Nusbaum C."/>
            <person name="Birren B."/>
        </authorList>
    </citation>
    <scope>NUCLEOTIDE SEQUENCE [LARGE SCALE GENOMIC DNA]</scope>
    <source>
        <strain evidence="3">CBS 10737</strain>
    </source>
</reference>
<reference evidence="3" key="3">
    <citation type="submission" date="2016-07" db="EMBL/GenBank/DDBJ databases">
        <title>Evolution of pathogenesis and genome organization in the Tremellales.</title>
        <authorList>
            <person name="Cuomo C."/>
            <person name="Litvintseva A."/>
            <person name="Heitman J."/>
            <person name="Chen Y."/>
            <person name="Sun S."/>
            <person name="Springer D."/>
            <person name="Dromer F."/>
            <person name="Young S."/>
            <person name="Zeng Q."/>
            <person name="Chapman S."/>
            <person name="Gujja S."/>
            <person name="Saif S."/>
            <person name="Birren B."/>
        </authorList>
    </citation>
    <scope>NUCLEOTIDE SEQUENCE</scope>
    <source>
        <strain evidence="3">CBS 10737</strain>
    </source>
</reference>
<dbReference type="KEGG" id="kpin:30169462"/>
<feature type="region of interest" description="Disordered" evidence="1">
    <location>
        <begin position="61"/>
        <end position="128"/>
    </location>
</feature>
<feature type="domain" description="C2H2-type" evidence="2">
    <location>
        <begin position="255"/>
        <end position="278"/>
    </location>
</feature>
<evidence type="ECO:0000313" key="3">
    <source>
        <dbReference type="EMBL" id="OCF53786.1"/>
    </source>
</evidence>
<dbReference type="EMBL" id="KI894007">
    <property type="protein sequence ID" value="OCF53786.1"/>
    <property type="molecule type" value="Genomic_DNA"/>
</dbReference>
<evidence type="ECO:0000313" key="5">
    <source>
        <dbReference type="Proteomes" id="UP000094020"/>
    </source>
</evidence>
<gene>
    <name evidence="3" type="ORF">I206_01093</name>
    <name evidence="4" type="ORF">I206_100232</name>
</gene>
<dbReference type="RefSeq" id="XP_019015005.1">
    <property type="nucleotide sequence ID" value="XM_019152867.1"/>
</dbReference>
<dbReference type="EMBL" id="CP144519">
    <property type="protein sequence ID" value="WWC66331.1"/>
    <property type="molecule type" value="Genomic_DNA"/>
</dbReference>
<reference evidence="4" key="4">
    <citation type="submission" date="2024-02" db="EMBL/GenBank/DDBJ databases">
        <title>Comparative genomics of Cryptococcus and Kwoniella reveals pathogenesis evolution and contrasting modes of karyotype evolution via chromosome fusion or intercentromeric recombination.</title>
        <authorList>
            <person name="Coelho M.A."/>
            <person name="David-Palma M."/>
            <person name="Shea T."/>
            <person name="Bowers K."/>
            <person name="McGinley-Smith S."/>
            <person name="Mohammad A.W."/>
            <person name="Gnirke A."/>
            <person name="Yurkov A.M."/>
            <person name="Nowrousian M."/>
            <person name="Sun S."/>
            <person name="Cuomo C.A."/>
            <person name="Heitman J."/>
        </authorList>
    </citation>
    <scope>NUCLEOTIDE SEQUENCE</scope>
    <source>
        <strain evidence="4">CBS 10737</strain>
    </source>
</reference>
<feature type="region of interest" description="Disordered" evidence="1">
    <location>
        <begin position="434"/>
        <end position="499"/>
    </location>
</feature>
<proteinExistence type="predicted"/>